<feature type="chain" id="PRO_5011443608" evidence="2">
    <location>
        <begin position="30"/>
        <end position="90"/>
    </location>
</feature>
<feature type="compositionally biased region" description="Low complexity" evidence="1">
    <location>
        <begin position="50"/>
        <end position="62"/>
    </location>
</feature>
<accession>A0A1G7FN02</accession>
<evidence type="ECO:0000313" key="3">
    <source>
        <dbReference type="EMBL" id="SDE77246.1"/>
    </source>
</evidence>
<proteinExistence type="predicted"/>
<dbReference type="Proteomes" id="UP000199245">
    <property type="component" value="Unassembled WGS sequence"/>
</dbReference>
<evidence type="ECO:0000313" key="4">
    <source>
        <dbReference type="Proteomes" id="UP000199245"/>
    </source>
</evidence>
<name>A0A1G7FN02_9BRAD</name>
<reference evidence="3 4" key="1">
    <citation type="submission" date="2016-10" db="EMBL/GenBank/DDBJ databases">
        <authorList>
            <person name="de Groot N.N."/>
        </authorList>
    </citation>
    <scope>NUCLEOTIDE SEQUENCE [LARGE SCALE GENOMIC DNA]</scope>
    <source>
        <strain evidence="3 4">R5</strain>
    </source>
</reference>
<sequence length="90" mass="9223">MRTPPQTFGTLAATLSAGVLLFATQTALAQTASPPGATATRPARVLPDQSSAPSSGPPATTGQTTGEASRDPTIKQMNDDEKRKVDTKGK</sequence>
<feature type="compositionally biased region" description="Basic and acidic residues" evidence="1">
    <location>
        <begin position="68"/>
        <end position="90"/>
    </location>
</feature>
<protein>
    <submittedName>
        <fullName evidence="3">Uncharacterized protein</fullName>
    </submittedName>
</protein>
<dbReference type="AlphaFoldDB" id="A0A1G7FN02"/>
<feature type="signal peptide" evidence="2">
    <location>
        <begin position="1"/>
        <end position="29"/>
    </location>
</feature>
<dbReference type="RefSeq" id="WP_092087489.1">
    <property type="nucleotide sequence ID" value="NZ_FMZW01000034.1"/>
</dbReference>
<feature type="region of interest" description="Disordered" evidence="1">
    <location>
        <begin position="30"/>
        <end position="90"/>
    </location>
</feature>
<organism evidence="3 4">
    <name type="scientific">Bradyrhizobium brasilense</name>
    <dbReference type="NCBI Taxonomy" id="1419277"/>
    <lineage>
        <taxon>Bacteria</taxon>
        <taxon>Pseudomonadati</taxon>
        <taxon>Pseudomonadota</taxon>
        <taxon>Alphaproteobacteria</taxon>
        <taxon>Hyphomicrobiales</taxon>
        <taxon>Nitrobacteraceae</taxon>
        <taxon>Bradyrhizobium</taxon>
    </lineage>
</organism>
<gene>
    <name evidence="3" type="ORF">SAMN05216337_103480</name>
</gene>
<evidence type="ECO:0000256" key="1">
    <source>
        <dbReference type="SAM" id="MobiDB-lite"/>
    </source>
</evidence>
<keyword evidence="2" id="KW-0732">Signal</keyword>
<evidence type="ECO:0000256" key="2">
    <source>
        <dbReference type="SAM" id="SignalP"/>
    </source>
</evidence>
<dbReference type="EMBL" id="FMZW01000034">
    <property type="protein sequence ID" value="SDE77246.1"/>
    <property type="molecule type" value="Genomic_DNA"/>
</dbReference>